<dbReference type="Pfam" id="PF00107">
    <property type="entry name" value="ADH_zinc_N"/>
    <property type="match status" value="1"/>
</dbReference>
<evidence type="ECO:0000259" key="6">
    <source>
        <dbReference type="SMART" id="SM00829"/>
    </source>
</evidence>
<dbReference type="InterPro" id="IPR020843">
    <property type="entry name" value="ER"/>
</dbReference>
<dbReference type="SUPFAM" id="SSF50129">
    <property type="entry name" value="GroES-like"/>
    <property type="match status" value="1"/>
</dbReference>
<dbReference type="Gene3D" id="3.90.180.10">
    <property type="entry name" value="Medium-chain alcohol dehydrogenases, catalytic domain"/>
    <property type="match status" value="1"/>
</dbReference>
<dbReference type="PANTHER" id="PTHR42940:SF8">
    <property type="entry name" value="VACUOLAR PROTEIN SORTING-ASSOCIATED PROTEIN 11"/>
    <property type="match status" value="1"/>
</dbReference>
<evidence type="ECO:0000256" key="3">
    <source>
        <dbReference type="ARBA" id="ARBA00022723"/>
    </source>
</evidence>
<comment type="caution">
    <text evidence="7">The sequence shown here is derived from an EMBL/GenBank/DDBJ whole genome shotgun (WGS) entry which is preliminary data.</text>
</comment>
<gene>
    <name evidence="7" type="ORF">SLS56_012072</name>
</gene>
<dbReference type="PANTHER" id="PTHR42940">
    <property type="entry name" value="ALCOHOL DEHYDROGENASE 1-RELATED"/>
    <property type="match status" value="1"/>
</dbReference>
<evidence type="ECO:0000256" key="4">
    <source>
        <dbReference type="ARBA" id="ARBA00022833"/>
    </source>
</evidence>
<sequence>MKAFRFGDNLTGLELRDIPVPRPGYGQALISVKAAGLCHSDAHIIKGKGDAWVQRRPITLGHEVSGTIVELGAGPSPFSIGDRVAVGLQAQPVASVNWADAIGLGYDGGYAEFAVAHYKHLVKIPGNVTFAQAAVATDSILTAYHAVTVSAGVTKSSVVGIIGLGGLGLNGVIISALQGAKVYGVDVNTAQFDEAKRCGATKCATSLDDLSGVSFDVIIDFAGVGTTTAAAVSAVKISRTVVLVGLGASTVPIPSSPFVTRDITLRASLGGSVGELDTILGLIASGAISPKVEEIPFEDIPKGLERLENNQVKGRLFACPAFS</sequence>
<dbReference type="CDD" id="cd08254">
    <property type="entry name" value="hydroxyacyl_CoA_DH"/>
    <property type="match status" value="1"/>
</dbReference>
<name>A0ABR3S9V1_9PEZI</name>
<keyword evidence="5" id="KW-0560">Oxidoreductase</keyword>
<dbReference type="SUPFAM" id="SSF51735">
    <property type="entry name" value="NAD(P)-binding Rossmann-fold domains"/>
    <property type="match status" value="1"/>
</dbReference>
<keyword evidence="4" id="KW-0862">Zinc</keyword>
<dbReference type="EMBL" id="JAJVDC020000379">
    <property type="protein sequence ID" value="KAL1614549.1"/>
    <property type="molecule type" value="Genomic_DNA"/>
</dbReference>
<dbReference type="InterPro" id="IPR036291">
    <property type="entry name" value="NAD(P)-bd_dom_sf"/>
</dbReference>
<keyword evidence="3" id="KW-0479">Metal-binding</keyword>
<dbReference type="InterPro" id="IPR011032">
    <property type="entry name" value="GroES-like_sf"/>
</dbReference>
<reference evidence="7 8" key="1">
    <citation type="submission" date="2024-02" db="EMBL/GenBank/DDBJ databases">
        <title>De novo assembly and annotation of 12 fungi associated with fruit tree decline syndrome in Ontario, Canada.</title>
        <authorList>
            <person name="Sulman M."/>
            <person name="Ellouze W."/>
            <person name="Ilyukhin E."/>
        </authorList>
    </citation>
    <scope>NUCLEOTIDE SEQUENCE [LARGE SCALE GENOMIC DNA]</scope>
    <source>
        <strain evidence="7 8">M1-105</strain>
    </source>
</reference>
<dbReference type="Gene3D" id="3.40.50.720">
    <property type="entry name" value="NAD(P)-binding Rossmann-like Domain"/>
    <property type="match status" value="1"/>
</dbReference>
<evidence type="ECO:0000313" key="8">
    <source>
        <dbReference type="Proteomes" id="UP001521116"/>
    </source>
</evidence>
<comment type="cofactor">
    <cofactor evidence="1">
        <name>Zn(2+)</name>
        <dbReference type="ChEBI" id="CHEBI:29105"/>
    </cofactor>
</comment>
<dbReference type="InterPro" id="IPR013154">
    <property type="entry name" value="ADH-like_N"/>
</dbReference>
<evidence type="ECO:0000256" key="2">
    <source>
        <dbReference type="ARBA" id="ARBA00008072"/>
    </source>
</evidence>
<comment type="similarity">
    <text evidence="2">Belongs to the zinc-containing alcohol dehydrogenase family.</text>
</comment>
<proteinExistence type="inferred from homology"/>
<keyword evidence="8" id="KW-1185">Reference proteome</keyword>
<dbReference type="Proteomes" id="UP001521116">
    <property type="component" value="Unassembled WGS sequence"/>
</dbReference>
<dbReference type="SMART" id="SM00829">
    <property type="entry name" value="PKS_ER"/>
    <property type="match status" value="1"/>
</dbReference>
<dbReference type="InterPro" id="IPR013149">
    <property type="entry name" value="ADH-like_C"/>
</dbReference>
<feature type="domain" description="Enoyl reductase (ER)" evidence="6">
    <location>
        <begin position="8"/>
        <end position="318"/>
    </location>
</feature>
<dbReference type="Pfam" id="PF08240">
    <property type="entry name" value="ADH_N"/>
    <property type="match status" value="1"/>
</dbReference>
<accession>A0ABR3S9V1</accession>
<protein>
    <recommendedName>
        <fullName evidence="6">Enoyl reductase (ER) domain-containing protein</fullName>
    </recommendedName>
</protein>
<organism evidence="7 8">
    <name type="scientific">Neofusicoccum ribis</name>
    <dbReference type="NCBI Taxonomy" id="45134"/>
    <lineage>
        <taxon>Eukaryota</taxon>
        <taxon>Fungi</taxon>
        <taxon>Dikarya</taxon>
        <taxon>Ascomycota</taxon>
        <taxon>Pezizomycotina</taxon>
        <taxon>Dothideomycetes</taxon>
        <taxon>Dothideomycetes incertae sedis</taxon>
        <taxon>Botryosphaeriales</taxon>
        <taxon>Botryosphaeriaceae</taxon>
        <taxon>Neofusicoccum</taxon>
    </lineage>
</organism>
<evidence type="ECO:0000256" key="5">
    <source>
        <dbReference type="ARBA" id="ARBA00023002"/>
    </source>
</evidence>
<evidence type="ECO:0000256" key="1">
    <source>
        <dbReference type="ARBA" id="ARBA00001947"/>
    </source>
</evidence>
<evidence type="ECO:0000313" key="7">
    <source>
        <dbReference type="EMBL" id="KAL1614549.1"/>
    </source>
</evidence>